<organism evidence="7 8">
    <name type="scientific">Streptomyces zhaozhouensis</name>
    <dbReference type="NCBI Taxonomy" id="1300267"/>
    <lineage>
        <taxon>Bacteria</taxon>
        <taxon>Bacillati</taxon>
        <taxon>Actinomycetota</taxon>
        <taxon>Actinomycetes</taxon>
        <taxon>Kitasatosporales</taxon>
        <taxon>Streptomycetaceae</taxon>
        <taxon>Streptomyces</taxon>
    </lineage>
</organism>
<dbReference type="PANTHER" id="PTHR43775">
    <property type="entry name" value="FATTY ACID SYNTHASE"/>
    <property type="match status" value="1"/>
</dbReference>
<evidence type="ECO:0000313" key="7">
    <source>
        <dbReference type="EMBL" id="SOD68060.1"/>
    </source>
</evidence>
<keyword evidence="2" id="KW-0597">Phosphoprotein</keyword>
<dbReference type="InterPro" id="IPR050091">
    <property type="entry name" value="PKS_NRPS_Biosynth_Enz"/>
</dbReference>
<dbReference type="GO" id="GO:0031177">
    <property type="term" value="F:phosphopantetheine binding"/>
    <property type="evidence" value="ECO:0007669"/>
    <property type="project" value="InterPro"/>
</dbReference>
<dbReference type="Proteomes" id="UP000219072">
    <property type="component" value="Unassembled WGS sequence"/>
</dbReference>
<dbReference type="InterPro" id="IPR009081">
    <property type="entry name" value="PP-bd_ACP"/>
</dbReference>
<protein>
    <submittedName>
        <fullName evidence="7">Phosphopantetheine attachment site</fullName>
    </submittedName>
</protein>
<dbReference type="SUPFAM" id="SSF47336">
    <property type="entry name" value="ACP-like"/>
    <property type="match status" value="1"/>
</dbReference>
<dbReference type="GO" id="GO:0017000">
    <property type="term" value="P:antibiotic biosynthetic process"/>
    <property type="evidence" value="ECO:0007669"/>
    <property type="project" value="UniProtKB-ARBA"/>
</dbReference>
<dbReference type="InterPro" id="IPR020806">
    <property type="entry name" value="PKS_PP-bd"/>
</dbReference>
<dbReference type="GO" id="GO:0004312">
    <property type="term" value="F:fatty acid synthase activity"/>
    <property type="evidence" value="ECO:0007669"/>
    <property type="project" value="TreeGrafter"/>
</dbReference>
<dbReference type="EMBL" id="OCNE01000054">
    <property type="protein sequence ID" value="SOD68060.1"/>
    <property type="molecule type" value="Genomic_DNA"/>
</dbReference>
<name>A0A286EB13_9ACTN</name>
<dbReference type="PROSITE" id="PS00012">
    <property type="entry name" value="PHOSPHOPANTETHEINE"/>
    <property type="match status" value="1"/>
</dbReference>
<proteinExistence type="predicted"/>
<keyword evidence="4" id="KW-0511">Multifunctional enzyme</keyword>
<dbReference type="InterPro" id="IPR036736">
    <property type="entry name" value="ACP-like_sf"/>
</dbReference>
<sequence>MAGLLGTAGQGNYAAANAFLDALAAHRRASGLPGLSLAWGLWEQPSELSGHLADTDLRRLARSGLLPLSTDDALTLFDAAPALGESVLAVTRLDARALRDAAGRDQLPSVLRGLVRSPARRNRTTAGAAQPGGPSLAERLAPLPPAERDRVLTDLVRARVAAVLGHADHSAVDAERPVQELGFDSLTALELRNQLNAETGLRLPSTLVFDHPTPRAVAARLATLLDIAETTPDEPVLAELSRLRTVIASVSADGGARDRIAARLRELLATADTAAGGDEAPDEDLRAASDEELFALVDERD</sequence>
<dbReference type="SMART" id="SM00823">
    <property type="entry name" value="PKS_PP"/>
    <property type="match status" value="1"/>
</dbReference>
<dbReference type="PROSITE" id="PS50075">
    <property type="entry name" value="CARRIER"/>
    <property type="match status" value="1"/>
</dbReference>
<feature type="domain" description="Carrier" evidence="6">
    <location>
        <begin position="150"/>
        <end position="225"/>
    </location>
</feature>
<reference evidence="7 8" key="1">
    <citation type="submission" date="2017-09" db="EMBL/GenBank/DDBJ databases">
        <authorList>
            <person name="Ehlers B."/>
            <person name="Leendertz F.H."/>
        </authorList>
    </citation>
    <scope>NUCLEOTIDE SEQUENCE [LARGE SCALE GENOMIC DNA]</scope>
    <source>
        <strain evidence="7 8">CGMCC 4.7095</strain>
    </source>
</reference>
<dbReference type="InterPro" id="IPR006162">
    <property type="entry name" value="Ppantetheine_attach_site"/>
</dbReference>
<dbReference type="Pfam" id="PF00550">
    <property type="entry name" value="PP-binding"/>
    <property type="match status" value="1"/>
</dbReference>
<feature type="region of interest" description="Disordered" evidence="5">
    <location>
        <begin position="118"/>
        <end position="144"/>
    </location>
</feature>
<keyword evidence="8" id="KW-1185">Reference proteome</keyword>
<keyword evidence="3" id="KW-0808">Transferase</keyword>
<evidence type="ECO:0000259" key="6">
    <source>
        <dbReference type="PROSITE" id="PS50075"/>
    </source>
</evidence>
<evidence type="ECO:0000256" key="1">
    <source>
        <dbReference type="ARBA" id="ARBA00022450"/>
    </source>
</evidence>
<gene>
    <name evidence="7" type="ORF">SAMN06297387_1541</name>
</gene>
<evidence type="ECO:0000256" key="2">
    <source>
        <dbReference type="ARBA" id="ARBA00022553"/>
    </source>
</evidence>
<dbReference type="Gene3D" id="3.40.50.720">
    <property type="entry name" value="NAD(P)-binding Rossmann-like Domain"/>
    <property type="match status" value="1"/>
</dbReference>
<dbReference type="PANTHER" id="PTHR43775:SF51">
    <property type="entry name" value="INACTIVE PHENOLPHTHIOCEROL SYNTHESIS POLYKETIDE SYNTHASE TYPE I PKS1-RELATED"/>
    <property type="match status" value="1"/>
</dbReference>
<dbReference type="SUPFAM" id="SSF51735">
    <property type="entry name" value="NAD(P)-binding Rossmann-fold domains"/>
    <property type="match status" value="1"/>
</dbReference>
<dbReference type="InterPro" id="IPR013968">
    <property type="entry name" value="PKS_KR"/>
</dbReference>
<evidence type="ECO:0000256" key="4">
    <source>
        <dbReference type="ARBA" id="ARBA00023268"/>
    </source>
</evidence>
<dbReference type="Gene3D" id="1.10.1200.10">
    <property type="entry name" value="ACP-like"/>
    <property type="match status" value="1"/>
</dbReference>
<keyword evidence="1" id="KW-0596">Phosphopantetheine</keyword>
<evidence type="ECO:0000256" key="3">
    <source>
        <dbReference type="ARBA" id="ARBA00022679"/>
    </source>
</evidence>
<evidence type="ECO:0000256" key="5">
    <source>
        <dbReference type="SAM" id="MobiDB-lite"/>
    </source>
</evidence>
<dbReference type="AlphaFoldDB" id="A0A286EB13"/>
<dbReference type="SMART" id="SM01294">
    <property type="entry name" value="PKS_PP_betabranch"/>
    <property type="match status" value="1"/>
</dbReference>
<dbReference type="GO" id="GO:0006633">
    <property type="term" value="P:fatty acid biosynthetic process"/>
    <property type="evidence" value="ECO:0007669"/>
    <property type="project" value="TreeGrafter"/>
</dbReference>
<evidence type="ECO:0000313" key="8">
    <source>
        <dbReference type="Proteomes" id="UP000219072"/>
    </source>
</evidence>
<dbReference type="Pfam" id="PF08659">
    <property type="entry name" value="KR"/>
    <property type="match status" value="1"/>
</dbReference>
<dbReference type="InterPro" id="IPR036291">
    <property type="entry name" value="NAD(P)-bd_dom_sf"/>
</dbReference>
<dbReference type="FunFam" id="1.10.1200.10:FF:000007">
    <property type="entry name" value="Probable polyketide synthase pks17"/>
    <property type="match status" value="1"/>
</dbReference>
<accession>A0A286EB13</accession>